<evidence type="ECO:0000256" key="3">
    <source>
        <dbReference type="ARBA" id="ARBA00022629"/>
    </source>
</evidence>
<dbReference type="Pfam" id="PF12802">
    <property type="entry name" value="MarR_2"/>
    <property type="match status" value="1"/>
</dbReference>
<dbReference type="GO" id="GO:0003677">
    <property type="term" value="F:DNA binding"/>
    <property type="evidence" value="ECO:0007669"/>
    <property type="project" value="UniProtKB-KW"/>
</dbReference>
<dbReference type="EMBL" id="RCCP01000003">
    <property type="protein sequence ID" value="RLJ86689.1"/>
    <property type="molecule type" value="Genomic_DNA"/>
</dbReference>
<keyword evidence="7" id="KW-1185">Reference proteome</keyword>
<dbReference type="Proteomes" id="UP000280791">
    <property type="component" value="Unassembled WGS sequence"/>
</dbReference>
<reference evidence="6 7" key="1">
    <citation type="submission" date="2018-10" db="EMBL/GenBank/DDBJ databases">
        <title>Genomic Encyclopedia of Type Strains, Phase IV (KMG-IV): sequencing the most valuable type-strain genomes for metagenomic binning, comparative biology and taxonomic classification.</title>
        <authorList>
            <person name="Goeker M."/>
        </authorList>
    </citation>
    <scope>NUCLEOTIDE SEQUENCE [LARGE SCALE GENOMIC DNA]</scope>
    <source>
        <strain evidence="6 7">DSM 20549</strain>
    </source>
</reference>
<sequence>MRQGSFQWMKSMNKSIILNKIRTQGPISRAQIARETNLTRPTVSSNVKELIDQNIVEESDVGQSQGGRKPTMLVINHGAFCILGVDAGPDSIECIVADLSGKVLERSETQLELPTDNEKFLDALKRCIQDCLLKTTGKDVVGIGVAMHGVVDVETGVSLVAPNLGLADIPIKEELENTFGLEVKVENDARAMALGEFWFGDHGELESMLAVNIGRGVGAGMIIGGKLYHGSSDIAGEIGHMTIDLNGQVCECGNRGCLQTFVAGPAITRNISEKTAQSLSAEQVFEQALGGNEACIEVLTQAGRAMGVGLTNLIHIINPEKIVLGGGVSKAQQFILPAIRETIRASALTQSASRTQVEITKLGDDATLIGAVTLLLVDVFELT</sequence>
<dbReference type="Gene3D" id="3.30.420.40">
    <property type="match status" value="2"/>
</dbReference>
<dbReference type="SUPFAM" id="SSF53067">
    <property type="entry name" value="Actin-like ATPase domain"/>
    <property type="match status" value="1"/>
</dbReference>
<dbReference type="InterPro" id="IPR011991">
    <property type="entry name" value="ArsR-like_HTH"/>
</dbReference>
<evidence type="ECO:0000256" key="1">
    <source>
        <dbReference type="ARBA" id="ARBA00002486"/>
    </source>
</evidence>
<feature type="domain" description="HTH marR-type" evidence="5">
    <location>
        <begin position="16"/>
        <end position="58"/>
    </location>
</feature>
<dbReference type="SUPFAM" id="SSF46785">
    <property type="entry name" value="Winged helix' DNA-binding domain"/>
    <property type="match status" value="1"/>
</dbReference>
<dbReference type="OrthoDB" id="9796533at2"/>
<dbReference type="CDD" id="cd24076">
    <property type="entry name" value="ASKHA_ATPase_ROK_BsXylR-like"/>
    <property type="match status" value="1"/>
</dbReference>
<keyword evidence="3" id="KW-0119">Carbohydrate metabolism</keyword>
<dbReference type="InterPro" id="IPR036388">
    <property type="entry name" value="WH-like_DNA-bd_sf"/>
</dbReference>
<comment type="caution">
    <text evidence="6">The sequence shown here is derived from an EMBL/GenBank/DDBJ whole genome shotgun (WGS) entry which is preliminary data.</text>
</comment>
<protein>
    <submittedName>
        <fullName evidence="6">MarR family transcriptional regulator</fullName>
    </submittedName>
</protein>
<proteinExistence type="inferred from homology"/>
<dbReference type="GO" id="GO:0003700">
    <property type="term" value="F:DNA-binding transcription factor activity"/>
    <property type="evidence" value="ECO:0007669"/>
    <property type="project" value="InterPro"/>
</dbReference>
<evidence type="ECO:0000313" key="6">
    <source>
        <dbReference type="EMBL" id="RLJ86689.1"/>
    </source>
</evidence>
<evidence type="ECO:0000313" key="7">
    <source>
        <dbReference type="Proteomes" id="UP000280791"/>
    </source>
</evidence>
<comment type="similarity">
    <text evidence="2">Belongs to the ROK (NagC/XylR) family.</text>
</comment>
<dbReference type="AlphaFoldDB" id="A0A497YHJ4"/>
<accession>A0A497YHJ4</accession>
<dbReference type="InterPro" id="IPR000600">
    <property type="entry name" value="ROK"/>
</dbReference>
<dbReference type="InterPro" id="IPR049874">
    <property type="entry name" value="ROK_cs"/>
</dbReference>
<evidence type="ECO:0000256" key="2">
    <source>
        <dbReference type="ARBA" id="ARBA00006479"/>
    </source>
</evidence>
<dbReference type="InterPro" id="IPR000835">
    <property type="entry name" value="HTH_MarR-typ"/>
</dbReference>
<gene>
    <name evidence="6" type="ORF">DFR62_2292</name>
</gene>
<dbReference type="PANTHER" id="PTHR18964:SF149">
    <property type="entry name" value="BIFUNCTIONAL UDP-N-ACETYLGLUCOSAMINE 2-EPIMERASE_N-ACETYLMANNOSAMINE KINASE"/>
    <property type="match status" value="1"/>
</dbReference>
<evidence type="ECO:0000256" key="4">
    <source>
        <dbReference type="ARBA" id="ARBA00023125"/>
    </source>
</evidence>
<keyword evidence="4" id="KW-0238">DNA-binding</keyword>
<dbReference type="InterPro" id="IPR043129">
    <property type="entry name" value="ATPase_NBD"/>
</dbReference>
<dbReference type="InterPro" id="IPR036390">
    <property type="entry name" value="WH_DNA-bd_sf"/>
</dbReference>
<name>A0A497YHJ4_9BACL</name>
<comment type="function">
    <text evidence="1">Transcriptional repressor of xylose-utilizing enzymes.</text>
</comment>
<keyword evidence="3" id="KW-0859">Xylose metabolism</keyword>
<evidence type="ECO:0000259" key="5">
    <source>
        <dbReference type="Pfam" id="PF12802"/>
    </source>
</evidence>
<dbReference type="RefSeq" id="WP_121300447.1">
    <property type="nucleotide sequence ID" value="NZ_QBEW01000042.1"/>
</dbReference>
<dbReference type="CDD" id="cd00090">
    <property type="entry name" value="HTH_ARSR"/>
    <property type="match status" value="1"/>
</dbReference>
<dbReference type="GO" id="GO:0042732">
    <property type="term" value="P:D-xylose metabolic process"/>
    <property type="evidence" value="ECO:0007669"/>
    <property type="project" value="UniProtKB-KW"/>
</dbReference>
<dbReference type="PANTHER" id="PTHR18964">
    <property type="entry name" value="ROK (REPRESSOR, ORF, KINASE) FAMILY"/>
    <property type="match status" value="1"/>
</dbReference>
<dbReference type="Gene3D" id="1.10.10.10">
    <property type="entry name" value="Winged helix-like DNA-binding domain superfamily/Winged helix DNA-binding domain"/>
    <property type="match status" value="1"/>
</dbReference>
<organism evidence="6 7">
    <name type="scientific">Planococcus citreus</name>
    <dbReference type="NCBI Taxonomy" id="1373"/>
    <lineage>
        <taxon>Bacteria</taxon>
        <taxon>Bacillati</taxon>
        <taxon>Bacillota</taxon>
        <taxon>Bacilli</taxon>
        <taxon>Bacillales</taxon>
        <taxon>Caryophanaceae</taxon>
        <taxon>Planococcus</taxon>
    </lineage>
</organism>
<dbReference type="PROSITE" id="PS01125">
    <property type="entry name" value="ROK"/>
    <property type="match status" value="1"/>
</dbReference>
<dbReference type="Pfam" id="PF00480">
    <property type="entry name" value="ROK"/>
    <property type="match status" value="1"/>
</dbReference>